<dbReference type="RefSeq" id="WP_150337831.1">
    <property type="nucleotide sequence ID" value="NZ_JAERIX010000017.1"/>
</dbReference>
<sequence>MQVIRLEDSTELQAAKNAMFRSLVTMLICYFLSVVPFVGIIASVVMLGAMVWYLVGVYKFSKLTNSSIFQSHMFMILIALGLGLMLVVALIVAAQGRDFGLFLSVAGVVYLIDIPLMLWLFWRICTEFSARTNLKQFILAFKFYVGSLALVIIACIVVFLAIDFSLWVGILQASLGQSSFDTLNINELSINTSLIYAAMLILALALIATILSFIFYLLGVAKITEVSVREKPAASQAS</sequence>
<keyword evidence="1" id="KW-0812">Transmembrane</keyword>
<feature type="transmembrane region" description="Helical" evidence="1">
    <location>
        <begin position="143"/>
        <end position="174"/>
    </location>
</feature>
<organism evidence="2 3">
    <name type="scientific">Helicobacter canis</name>
    <dbReference type="NCBI Taxonomy" id="29419"/>
    <lineage>
        <taxon>Bacteria</taxon>
        <taxon>Pseudomonadati</taxon>
        <taxon>Campylobacterota</taxon>
        <taxon>Epsilonproteobacteria</taxon>
        <taxon>Campylobacterales</taxon>
        <taxon>Helicobacteraceae</taxon>
        <taxon>Helicobacter</taxon>
    </lineage>
</organism>
<feature type="transmembrane region" description="Helical" evidence="1">
    <location>
        <begin position="20"/>
        <end position="53"/>
    </location>
</feature>
<dbReference type="EMBL" id="VXKE01000021">
    <property type="protein sequence ID" value="KAA8707824.1"/>
    <property type="molecule type" value="Genomic_DNA"/>
</dbReference>
<evidence type="ECO:0000256" key="1">
    <source>
        <dbReference type="SAM" id="Phobius"/>
    </source>
</evidence>
<keyword evidence="1" id="KW-1133">Transmembrane helix</keyword>
<feature type="transmembrane region" description="Helical" evidence="1">
    <location>
        <begin position="194"/>
        <end position="219"/>
    </location>
</feature>
<evidence type="ECO:0000313" key="3">
    <source>
        <dbReference type="Proteomes" id="UP000323707"/>
    </source>
</evidence>
<evidence type="ECO:0000313" key="2">
    <source>
        <dbReference type="EMBL" id="KAA8707824.1"/>
    </source>
</evidence>
<reference evidence="2 3" key="1">
    <citation type="submission" date="2019-09" db="EMBL/GenBank/DDBJ databases">
        <title>Draft genome sequence of various Type strains from the CCUG.</title>
        <authorList>
            <person name="Pineiro-Iglesias B."/>
            <person name="Tunovic T."/>
            <person name="Unosson C."/>
            <person name="Inganas E."/>
            <person name="Ohlen M."/>
            <person name="Cardew S."/>
            <person name="Jensie-Markopoulos S."/>
            <person name="Salva-Serra F."/>
            <person name="Jaen-Luchoro D."/>
            <person name="Karlsson R."/>
            <person name="Svensson-Stadler L."/>
            <person name="Chun J."/>
            <person name="Moore E."/>
        </authorList>
    </citation>
    <scope>NUCLEOTIDE SEQUENCE [LARGE SCALE GENOMIC DNA]</scope>
    <source>
        <strain evidence="2 3">CCUG 32756T</strain>
    </source>
</reference>
<dbReference type="Proteomes" id="UP000323707">
    <property type="component" value="Unassembled WGS sequence"/>
</dbReference>
<keyword evidence="1" id="KW-0472">Membrane</keyword>
<dbReference type="AlphaFoldDB" id="A0A5M9QGM2"/>
<feature type="transmembrane region" description="Helical" evidence="1">
    <location>
        <begin position="74"/>
        <end position="93"/>
    </location>
</feature>
<proteinExistence type="predicted"/>
<feature type="transmembrane region" description="Helical" evidence="1">
    <location>
        <begin position="99"/>
        <end position="122"/>
    </location>
</feature>
<name>A0A5M9QGM2_9HELI</name>
<evidence type="ECO:0008006" key="4">
    <source>
        <dbReference type="Google" id="ProtNLM"/>
    </source>
</evidence>
<comment type="caution">
    <text evidence="2">The sequence shown here is derived from an EMBL/GenBank/DDBJ whole genome shotgun (WGS) entry which is preliminary data.</text>
</comment>
<protein>
    <recommendedName>
        <fullName evidence="4">DUF996 domain-containing protein</fullName>
    </recommendedName>
</protein>
<gene>
    <name evidence="2" type="ORF">F4V45_08130</name>
</gene>
<accession>A0A5M9QGM2</accession>